<protein>
    <recommendedName>
        <fullName evidence="2 6">Adenine deaminase</fullName>
        <shortName evidence="6">Adenase</shortName>
        <shortName evidence="6">Adenine aminase</shortName>
        <ecNumber evidence="2 6">3.5.4.2</ecNumber>
    </recommendedName>
</protein>
<dbReference type="Gene3D" id="3.20.20.140">
    <property type="entry name" value="Metal-dependent hydrolases"/>
    <property type="match status" value="1"/>
</dbReference>
<dbReference type="GO" id="GO:0006146">
    <property type="term" value="P:adenine catabolic process"/>
    <property type="evidence" value="ECO:0007669"/>
    <property type="project" value="InterPro"/>
</dbReference>
<reference evidence="9 10" key="1">
    <citation type="submission" date="2016-10" db="EMBL/GenBank/DDBJ databases">
        <authorList>
            <person name="de Groot N.N."/>
        </authorList>
    </citation>
    <scope>NUCLEOTIDE SEQUENCE [LARGE SCALE GENOMIC DNA]</scope>
    <source>
        <strain evidence="9 10">DSM 15283</strain>
    </source>
</reference>
<evidence type="ECO:0000256" key="2">
    <source>
        <dbReference type="ARBA" id="ARBA00012782"/>
    </source>
</evidence>
<dbReference type="PANTHER" id="PTHR11113:SF2">
    <property type="entry name" value="ADENINE DEAMINASE"/>
    <property type="match status" value="1"/>
</dbReference>
<evidence type="ECO:0000256" key="4">
    <source>
        <dbReference type="ARBA" id="ARBA00023211"/>
    </source>
</evidence>
<dbReference type="Pfam" id="PF13382">
    <property type="entry name" value="Adenine_deam_C"/>
    <property type="match status" value="1"/>
</dbReference>
<keyword evidence="4 6" id="KW-0464">Manganese</keyword>
<dbReference type="STRING" id="254406.SAMN04488042_1011200"/>
<feature type="domain" description="Amidohydrolase-related" evidence="7">
    <location>
        <begin position="85"/>
        <end position="373"/>
    </location>
</feature>
<keyword evidence="3 6" id="KW-0378">Hydrolase</keyword>
<accession>A0A1I4JW23</accession>
<dbReference type="EC" id="3.5.4.2" evidence="2 6"/>
<name>A0A1I4JW23_9RHOB</name>
<proteinExistence type="inferred from homology"/>
<sequence length="607" mass="64489">MSTWAMERIHIRTWAETAPRLVAVAAGRDAADTVIRNGQWVNVHTREILPNSDIAMAEGRIAYVGPDASHCIGPDTEIIEATGRFMIPGLCDAHMHIESGMLTPAEFARAVIPHGTTSMFTDPHEIANVLGLEGVRMMHDEALMQPVNIFTQMPSCAPSAPGLETTGFEIGPEDVAEAMHWPGIIGLGEMMNFPGVVNGSQQMLAEIAATQNAGKTVGGHYASPDLGPAFHAYAAGGPADDHEGTCEADAIARVRQGMRSMMRLGSAWYDVETQITAVTEKGLDPRSFILCTDDCHSGTLVHDGHMNRVVRHAIACGCDPVIALQMATINTATHFGLERELGSIAPGRRADVILTSDLTTLPIEHVIARGQTVARDGQITVDCPHYNWPAHARQTVNLGPARRASDFEIAAADGATSVIANVIGVVENQAPTKALTATLPVKDGIIETDPANDICQIALVERHRATGTTTNALVSGFGYQGKMAMASTVAHDSHHMIVVGTDRENMALAANRLGEVGGGVTVFQDGQEIALVELPIAGLMSDRPASEVAAKAQAMVEAMEACGCTLNNAYMQHSLLALVVIPELRISDLGLVDVTTFELTPVIKAAE</sequence>
<gene>
    <name evidence="6" type="primary">ade</name>
    <name evidence="9" type="ORF">SAMN04488042_1011200</name>
</gene>
<evidence type="ECO:0000259" key="7">
    <source>
        <dbReference type="Pfam" id="PF01979"/>
    </source>
</evidence>
<comment type="catalytic activity">
    <reaction evidence="5 6">
        <text>adenine + H2O + H(+) = hypoxanthine + NH4(+)</text>
        <dbReference type="Rhea" id="RHEA:23688"/>
        <dbReference type="ChEBI" id="CHEBI:15377"/>
        <dbReference type="ChEBI" id="CHEBI:15378"/>
        <dbReference type="ChEBI" id="CHEBI:16708"/>
        <dbReference type="ChEBI" id="CHEBI:17368"/>
        <dbReference type="ChEBI" id="CHEBI:28938"/>
        <dbReference type="EC" id="3.5.4.2"/>
    </reaction>
</comment>
<dbReference type="InterPro" id="IPR006680">
    <property type="entry name" value="Amidohydro-rel"/>
</dbReference>
<comment type="cofactor">
    <cofactor evidence="6">
        <name>Mn(2+)</name>
        <dbReference type="ChEBI" id="CHEBI:29035"/>
    </cofactor>
</comment>
<dbReference type="SUPFAM" id="SSF51338">
    <property type="entry name" value="Composite domain of metallo-dependent hydrolases"/>
    <property type="match status" value="1"/>
</dbReference>
<dbReference type="GO" id="GO:0000034">
    <property type="term" value="F:adenine deaminase activity"/>
    <property type="evidence" value="ECO:0007669"/>
    <property type="project" value="UniProtKB-UniRule"/>
</dbReference>
<dbReference type="Pfam" id="PF01979">
    <property type="entry name" value="Amidohydro_1"/>
    <property type="match status" value="1"/>
</dbReference>
<dbReference type="InterPro" id="IPR006679">
    <property type="entry name" value="Adenine_deam"/>
</dbReference>
<dbReference type="InterPro" id="IPR032466">
    <property type="entry name" value="Metal_Hydrolase"/>
</dbReference>
<dbReference type="HAMAP" id="MF_01518">
    <property type="entry name" value="Adenine_deamin"/>
    <property type="match status" value="1"/>
</dbReference>
<dbReference type="Proteomes" id="UP000199144">
    <property type="component" value="Unassembled WGS sequence"/>
</dbReference>
<evidence type="ECO:0000256" key="5">
    <source>
        <dbReference type="ARBA" id="ARBA00047720"/>
    </source>
</evidence>
<dbReference type="AlphaFoldDB" id="A0A1I4JW23"/>
<dbReference type="PANTHER" id="PTHR11113">
    <property type="entry name" value="N-ACETYLGLUCOSAMINE-6-PHOSPHATE DEACETYLASE"/>
    <property type="match status" value="1"/>
</dbReference>
<dbReference type="CDD" id="cd01295">
    <property type="entry name" value="AdeC"/>
    <property type="match status" value="1"/>
</dbReference>
<evidence type="ECO:0000256" key="6">
    <source>
        <dbReference type="HAMAP-Rule" id="MF_01518"/>
    </source>
</evidence>
<keyword evidence="10" id="KW-1185">Reference proteome</keyword>
<organism evidence="9 10">
    <name type="scientific">Shimia aestuarii</name>
    <dbReference type="NCBI Taxonomy" id="254406"/>
    <lineage>
        <taxon>Bacteria</taxon>
        <taxon>Pseudomonadati</taxon>
        <taxon>Pseudomonadota</taxon>
        <taxon>Alphaproteobacteria</taxon>
        <taxon>Rhodobacterales</taxon>
        <taxon>Roseobacteraceae</taxon>
    </lineage>
</organism>
<evidence type="ECO:0000256" key="1">
    <source>
        <dbReference type="ARBA" id="ARBA00006773"/>
    </source>
</evidence>
<evidence type="ECO:0000313" key="9">
    <source>
        <dbReference type="EMBL" id="SFL70664.1"/>
    </source>
</evidence>
<dbReference type="Gene3D" id="2.30.40.10">
    <property type="entry name" value="Urease, subunit C, domain 1"/>
    <property type="match status" value="1"/>
</dbReference>
<dbReference type="SUPFAM" id="SSF51556">
    <property type="entry name" value="Metallo-dependent hydrolases"/>
    <property type="match status" value="1"/>
</dbReference>
<dbReference type="NCBIfam" id="TIGR01178">
    <property type="entry name" value="ade"/>
    <property type="match status" value="1"/>
</dbReference>
<comment type="similarity">
    <text evidence="1 6">Belongs to the metallo-dependent hydrolases superfamily. Adenine deaminase family.</text>
</comment>
<evidence type="ECO:0000259" key="8">
    <source>
        <dbReference type="Pfam" id="PF13382"/>
    </source>
</evidence>
<evidence type="ECO:0000256" key="3">
    <source>
        <dbReference type="ARBA" id="ARBA00022801"/>
    </source>
</evidence>
<dbReference type="EMBL" id="FOTQ01000001">
    <property type="protein sequence ID" value="SFL70664.1"/>
    <property type="molecule type" value="Genomic_DNA"/>
</dbReference>
<dbReference type="InterPro" id="IPR011059">
    <property type="entry name" value="Metal-dep_hydrolase_composite"/>
</dbReference>
<evidence type="ECO:0000313" key="10">
    <source>
        <dbReference type="Proteomes" id="UP000199144"/>
    </source>
</evidence>
<feature type="domain" description="Adenine deaminase C-terminal" evidence="8">
    <location>
        <begin position="430"/>
        <end position="598"/>
    </location>
</feature>
<dbReference type="InterPro" id="IPR026912">
    <property type="entry name" value="Adenine_deam_C"/>
</dbReference>